<comment type="caution">
    <text evidence="1">The sequence shown here is derived from an EMBL/GenBank/DDBJ whole genome shotgun (WGS) entry which is preliminary data.</text>
</comment>
<protein>
    <submittedName>
        <fullName evidence="1">TCP-1/cpn60 chaperonin family protein</fullName>
    </submittedName>
</protein>
<dbReference type="EMBL" id="LXQA010324080">
    <property type="protein sequence ID" value="MCI43949.1"/>
    <property type="molecule type" value="Genomic_DNA"/>
</dbReference>
<accession>A0A392S5I5</accession>
<keyword evidence="2" id="KW-1185">Reference proteome</keyword>
<sequence>AAEQDYEKEKLNERIAKLSGGVAVIQVLFPPQ</sequence>
<organism evidence="1 2">
    <name type="scientific">Trifolium medium</name>
    <dbReference type="NCBI Taxonomy" id="97028"/>
    <lineage>
        <taxon>Eukaryota</taxon>
        <taxon>Viridiplantae</taxon>
        <taxon>Streptophyta</taxon>
        <taxon>Embryophyta</taxon>
        <taxon>Tracheophyta</taxon>
        <taxon>Spermatophyta</taxon>
        <taxon>Magnoliopsida</taxon>
        <taxon>eudicotyledons</taxon>
        <taxon>Gunneridae</taxon>
        <taxon>Pentapetalae</taxon>
        <taxon>rosids</taxon>
        <taxon>fabids</taxon>
        <taxon>Fabales</taxon>
        <taxon>Fabaceae</taxon>
        <taxon>Papilionoideae</taxon>
        <taxon>50 kb inversion clade</taxon>
        <taxon>NPAAA clade</taxon>
        <taxon>Hologalegina</taxon>
        <taxon>IRL clade</taxon>
        <taxon>Trifolieae</taxon>
        <taxon>Trifolium</taxon>
    </lineage>
</organism>
<name>A0A392S5I5_9FABA</name>
<dbReference type="Proteomes" id="UP000265520">
    <property type="component" value="Unassembled WGS sequence"/>
</dbReference>
<reference evidence="1 2" key="1">
    <citation type="journal article" date="2018" name="Front. Plant Sci.">
        <title>Red Clover (Trifolium pratense) and Zigzag Clover (T. medium) - A Picture of Genomic Similarities and Differences.</title>
        <authorList>
            <person name="Dluhosova J."/>
            <person name="Istvanek J."/>
            <person name="Nedelnik J."/>
            <person name="Repkova J."/>
        </authorList>
    </citation>
    <scope>NUCLEOTIDE SEQUENCE [LARGE SCALE GENOMIC DNA]</scope>
    <source>
        <strain evidence="2">cv. 10/8</strain>
        <tissue evidence="1">Leaf</tissue>
    </source>
</reference>
<evidence type="ECO:0000313" key="2">
    <source>
        <dbReference type="Proteomes" id="UP000265520"/>
    </source>
</evidence>
<feature type="non-terminal residue" evidence="1">
    <location>
        <position position="1"/>
    </location>
</feature>
<evidence type="ECO:0000313" key="1">
    <source>
        <dbReference type="EMBL" id="MCI43949.1"/>
    </source>
</evidence>
<dbReference type="Gene3D" id="3.30.260.10">
    <property type="entry name" value="TCP-1-like chaperonin intermediate domain"/>
    <property type="match status" value="1"/>
</dbReference>
<proteinExistence type="predicted"/>
<dbReference type="AlphaFoldDB" id="A0A392S5I5"/>
<dbReference type="InterPro" id="IPR027410">
    <property type="entry name" value="TCP-1-like_intermed_sf"/>
</dbReference>